<evidence type="ECO:0000313" key="2">
    <source>
        <dbReference type="EMBL" id="PKG27016.1"/>
    </source>
</evidence>
<dbReference type="PANTHER" id="PTHR30137:SF6">
    <property type="entry name" value="LUCIFERASE-LIKE MONOOXYGENASE"/>
    <property type="match status" value="1"/>
</dbReference>
<dbReference type="GO" id="GO:0016705">
    <property type="term" value="F:oxidoreductase activity, acting on paired donors, with incorporation or reduction of molecular oxygen"/>
    <property type="evidence" value="ECO:0007669"/>
    <property type="project" value="InterPro"/>
</dbReference>
<dbReference type="InterPro" id="IPR036661">
    <property type="entry name" value="Luciferase-like_sf"/>
</dbReference>
<evidence type="ECO:0000313" key="3">
    <source>
        <dbReference type="Proteomes" id="UP000233343"/>
    </source>
</evidence>
<dbReference type="EMBL" id="PISD01000051">
    <property type="protein sequence ID" value="PKG27016.1"/>
    <property type="molecule type" value="Genomic_DNA"/>
</dbReference>
<keyword evidence="3" id="KW-1185">Reference proteome</keyword>
<dbReference type="AlphaFoldDB" id="A0A2N0ZBY2"/>
<reference evidence="2 3" key="1">
    <citation type="journal article" date="2010" name="Int. J. Syst. Evol. Microbiol.">
        <title>Bacillus horneckiae sp. nov., isolated from a spacecraft-assembly clean room.</title>
        <authorList>
            <person name="Vaishampayan P."/>
            <person name="Probst A."/>
            <person name="Krishnamurthi S."/>
            <person name="Ghosh S."/>
            <person name="Osman S."/>
            <person name="McDowall A."/>
            <person name="Ruckmani A."/>
            <person name="Mayilraj S."/>
            <person name="Venkateswaran K."/>
        </authorList>
    </citation>
    <scope>NUCLEOTIDE SEQUENCE [LARGE SCALE GENOMIC DNA]</scope>
    <source>
        <strain evidence="3">1PO1SC</strain>
    </source>
</reference>
<proteinExistence type="predicted"/>
<dbReference type="InterPro" id="IPR050766">
    <property type="entry name" value="Bact_Lucif_Oxidored"/>
</dbReference>
<dbReference type="SUPFAM" id="SSF51679">
    <property type="entry name" value="Bacterial luciferase-like"/>
    <property type="match status" value="1"/>
</dbReference>
<comment type="caution">
    <text evidence="2">The sequence shown here is derived from an EMBL/GenBank/DDBJ whole genome shotgun (WGS) entry which is preliminary data.</text>
</comment>
<dbReference type="Proteomes" id="UP000233343">
    <property type="component" value="Unassembled WGS sequence"/>
</dbReference>
<dbReference type="Gene3D" id="3.20.20.30">
    <property type="entry name" value="Luciferase-like domain"/>
    <property type="match status" value="1"/>
</dbReference>
<evidence type="ECO:0000259" key="1">
    <source>
        <dbReference type="Pfam" id="PF00296"/>
    </source>
</evidence>
<dbReference type="Pfam" id="PF00296">
    <property type="entry name" value="Bac_luciferase"/>
    <property type="match status" value="1"/>
</dbReference>
<dbReference type="PANTHER" id="PTHR30137">
    <property type="entry name" value="LUCIFERASE-LIKE MONOOXYGENASE"/>
    <property type="match status" value="1"/>
</dbReference>
<dbReference type="InterPro" id="IPR011251">
    <property type="entry name" value="Luciferase-like_dom"/>
</dbReference>
<dbReference type="GO" id="GO:0005829">
    <property type="term" value="C:cytosol"/>
    <property type="evidence" value="ECO:0007669"/>
    <property type="project" value="TreeGrafter"/>
</dbReference>
<feature type="domain" description="Luciferase-like" evidence="1">
    <location>
        <begin position="1"/>
        <end position="301"/>
    </location>
</feature>
<organism evidence="2 3">
    <name type="scientific">Cytobacillus horneckiae</name>
    <dbReference type="NCBI Taxonomy" id="549687"/>
    <lineage>
        <taxon>Bacteria</taxon>
        <taxon>Bacillati</taxon>
        <taxon>Bacillota</taxon>
        <taxon>Bacilli</taxon>
        <taxon>Bacillales</taxon>
        <taxon>Bacillaceae</taxon>
        <taxon>Cytobacillus</taxon>
    </lineage>
</organism>
<protein>
    <submittedName>
        <fullName evidence="2">LLM class flavin-dependent oxidoreductase</fullName>
    </submittedName>
</protein>
<sequence length="342" mass="38580">MEFGLFTVFDNYQNHDSSFERTPAQLINEVLDQTVVADQLGFHAAWFAEHHFSEYGILTSPQTFLAIAAERTKDIRLGTAIVTLPFKNPIQVAEDYALVDVLSNGRLNLGLGSGYLPHEFIGFNVQGKDKALRFNDSLAVIEKAWKGEKFSHKGDYYQFNDVKLEILPKQKKVPLWIGTLTHNGAKHVGQMGYNISGVPYVACNSISELKDIIDSYKETYRNAGHDEAKVKIPLALHTYVAETTEEAVAIAKPHLDLYLDTRMYGKSAKYEDLRDREQVLIGSPTDVIDMLRKYQEAGCDHIMMLMNFGGLPHERVLKSLELIAKEVMPAFQQEILKTPQKA</sequence>
<dbReference type="RefSeq" id="WP_066193283.1">
    <property type="nucleotide sequence ID" value="NZ_JARMMB010000056.1"/>
</dbReference>
<accession>A0A2N0ZBY2</accession>
<name>A0A2N0ZBY2_9BACI</name>
<gene>
    <name evidence="2" type="ORF">CWS20_20930</name>
</gene>